<keyword evidence="3" id="KW-1185">Reference proteome</keyword>
<evidence type="ECO:0000313" key="3">
    <source>
        <dbReference type="Proteomes" id="UP001157125"/>
    </source>
</evidence>
<name>A0ABQ6ICK0_9MICO</name>
<dbReference type="RefSeq" id="WP_284327665.1">
    <property type="nucleotide sequence ID" value="NZ_BSUN01000001.1"/>
</dbReference>
<dbReference type="Proteomes" id="UP001157125">
    <property type="component" value="Unassembled WGS sequence"/>
</dbReference>
<dbReference type="InterPro" id="IPR000182">
    <property type="entry name" value="GNAT_dom"/>
</dbReference>
<reference evidence="3" key="1">
    <citation type="journal article" date="2019" name="Int. J. Syst. Evol. Microbiol.">
        <title>The Global Catalogue of Microorganisms (GCM) 10K type strain sequencing project: providing services to taxonomists for standard genome sequencing and annotation.</title>
        <authorList>
            <consortium name="The Broad Institute Genomics Platform"/>
            <consortium name="The Broad Institute Genome Sequencing Center for Infectious Disease"/>
            <person name="Wu L."/>
            <person name="Ma J."/>
        </authorList>
    </citation>
    <scope>NUCLEOTIDE SEQUENCE [LARGE SCALE GENOMIC DNA]</scope>
    <source>
        <strain evidence="3">NBRC 112299</strain>
    </source>
</reference>
<accession>A0ABQ6ICK0</accession>
<proteinExistence type="predicted"/>
<gene>
    <name evidence="2" type="ORF">GCM10025876_11110</name>
</gene>
<dbReference type="SUPFAM" id="SSF55729">
    <property type="entry name" value="Acyl-CoA N-acyltransferases (Nat)"/>
    <property type="match status" value="1"/>
</dbReference>
<sequence length="70" mass="7919">MLGSHHRERLGSRLLTAAIGTHDAYLWVWTGNRHAIAFYRSHGFELDGVVEDHPLAGHPMEVARMVRLTT</sequence>
<organism evidence="2 3">
    <name type="scientific">Demequina litorisediminis</name>
    <dbReference type="NCBI Taxonomy" id="1849022"/>
    <lineage>
        <taxon>Bacteria</taxon>
        <taxon>Bacillati</taxon>
        <taxon>Actinomycetota</taxon>
        <taxon>Actinomycetes</taxon>
        <taxon>Micrococcales</taxon>
        <taxon>Demequinaceae</taxon>
        <taxon>Demequina</taxon>
    </lineage>
</organism>
<comment type="caution">
    <text evidence="2">The sequence shown here is derived from an EMBL/GenBank/DDBJ whole genome shotgun (WGS) entry which is preliminary data.</text>
</comment>
<protein>
    <recommendedName>
        <fullName evidence="1">N-acetyltransferase domain-containing protein</fullName>
    </recommendedName>
</protein>
<dbReference type="Gene3D" id="3.40.630.30">
    <property type="match status" value="1"/>
</dbReference>
<dbReference type="EMBL" id="BSUN01000001">
    <property type="protein sequence ID" value="GMA34907.1"/>
    <property type="molecule type" value="Genomic_DNA"/>
</dbReference>
<dbReference type="PROSITE" id="PS51186">
    <property type="entry name" value="GNAT"/>
    <property type="match status" value="1"/>
</dbReference>
<evidence type="ECO:0000313" key="2">
    <source>
        <dbReference type="EMBL" id="GMA34907.1"/>
    </source>
</evidence>
<feature type="domain" description="N-acetyltransferase" evidence="1">
    <location>
        <begin position="1"/>
        <end position="61"/>
    </location>
</feature>
<evidence type="ECO:0000259" key="1">
    <source>
        <dbReference type="PROSITE" id="PS51186"/>
    </source>
</evidence>
<dbReference type="InterPro" id="IPR016181">
    <property type="entry name" value="Acyl_CoA_acyltransferase"/>
</dbReference>